<evidence type="ECO:0000259" key="2">
    <source>
        <dbReference type="Pfam" id="PF00561"/>
    </source>
</evidence>
<dbReference type="GO" id="GO:0016020">
    <property type="term" value="C:membrane"/>
    <property type="evidence" value="ECO:0007669"/>
    <property type="project" value="TreeGrafter"/>
</dbReference>
<gene>
    <name evidence="3" type="ORF">ABE28_004125</name>
</gene>
<dbReference type="OrthoDB" id="9805423at2"/>
<dbReference type="KEGG" id="bmur:ABE28_004125"/>
<dbReference type="EMBL" id="CP017080">
    <property type="protein sequence ID" value="AOH53529.1"/>
    <property type="molecule type" value="Genomic_DNA"/>
</dbReference>
<dbReference type="SUPFAM" id="SSF53474">
    <property type="entry name" value="alpha/beta-Hydrolases"/>
    <property type="match status" value="1"/>
</dbReference>
<reference evidence="3 4" key="1">
    <citation type="submission" date="2016-08" db="EMBL/GenBank/DDBJ databases">
        <title>Complete genome sequence of Bacillus muralis G25-68, a strain with toxicity to nematodes.</title>
        <authorList>
            <person name="Zheng Z."/>
        </authorList>
    </citation>
    <scope>NUCLEOTIDE SEQUENCE [LARGE SCALE GENOMIC DNA]</scope>
    <source>
        <strain evidence="3 4">G25-68</strain>
    </source>
</reference>
<dbReference type="InterPro" id="IPR000073">
    <property type="entry name" value="AB_hydrolase_1"/>
</dbReference>
<proteinExistence type="predicted"/>
<dbReference type="AlphaFoldDB" id="A0A1B3XJZ9"/>
<dbReference type="InterPro" id="IPR050266">
    <property type="entry name" value="AB_hydrolase_sf"/>
</dbReference>
<sequence>MPTAWNGQDSIHYEEEGIGEALILIHGVGLDHTMWTRQVEDLSKHFRVIVYDMVGHGGSSHPPGPYTLPQFVEQLAELINSLKIDRCHIVGFSMGGMVASAFALKYSEKIKTLTIMNAVATRTEEQRKAILKRVEEVKRTGPMATIEPAIQRWFSPSFLNGQKQLVDQIRKRLETNDHASYSASYTLFATADEELWPRIQQIKVPTQIITGELDIGSNPEMAEQLHEKIVNSEMMIVPNMKHMLPIEGSHIVNEAIRSFIEKQTLMNVEG</sequence>
<dbReference type="Proteomes" id="UP000077926">
    <property type="component" value="Chromosome"/>
</dbReference>
<dbReference type="Pfam" id="PF00561">
    <property type="entry name" value="Abhydrolase_1"/>
    <property type="match status" value="1"/>
</dbReference>
<evidence type="ECO:0000313" key="3">
    <source>
        <dbReference type="EMBL" id="AOH53529.1"/>
    </source>
</evidence>
<organism evidence="3 4">
    <name type="scientific">Peribacillus muralis</name>
    <dbReference type="NCBI Taxonomy" id="264697"/>
    <lineage>
        <taxon>Bacteria</taxon>
        <taxon>Bacillati</taxon>
        <taxon>Bacillota</taxon>
        <taxon>Bacilli</taxon>
        <taxon>Bacillales</taxon>
        <taxon>Bacillaceae</taxon>
        <taxon>Peribacillus</taxon>
    </lineage>
</organism>
<dbReference type="RefSeq" id="WP_064461995.1">
    <property type="nucleotide sequence ID" value="NZ_CP017080.1"/>
</dbReference>
<protein>
    <submittedName>
        <fullName evidence="3">3-oxoadipate enol-lactonase</fullName>
    </submittedName>
</protein>
<name>A0A1B3XJZ9_9BACI</name>
<dbReference type="STRING" id="264697.ABE28_004125"/>
<dbReference type="PANTHER" id="PTHR43798">
    <property type="entry name" value="MONOACYLGLYCEROL LIPASE"/>
    <property type="match status" value="1"/>
</dbReference>
<dbReference type="PRINTS" id="PR00412">
    <property type="entry name" value="EPOXHYDRLASE"/>
</dbReference>
<keyword evidence="1" id="KW-0378">Hydrolase</keyword>
<dbReference type="Gene3D" id="3.40.50.1820">
    <property type="entry name" value="alpha/beta hydrolase"/>
    <property type="match status" value="1"/>
</dbReference>
<dbReference type="GO" id="GO:0016787">
    <property type="term" value="F:hydrolase activity"/>
    <property type="evidence" value="ECO:0007669"/>
    <property type="project" value="UniProtKB-KW"/>
</dbReference>
<keyword evidence="4" id="KW-1185">Reference proteome</keyword>
<accession>A0A1B3XJZ9</accession>
<evidence type="ECO:0000313" key="4">
    <source>
        <dbReference type="Proteomes" id="UP000077926"/>
    </source>
</evidence>
<dbReference type="PANTHER" id="PTHR43798:SF31">
    <property type="entry name" value="AB HYDROLASE SUPERFAMILY PROTEIN YCLE"/>
    <property type="match status" value="1"/>
</dbReference>
<dbReference type="InterPro" id="IPR000639">
    <property type="entry name" value="Epox_hydrolase-like"/>
</dbReference>
<evidence type="ECO:0000256" key="1">
    <source>
        <dbReference type="ARBA" id="ARBA00022801"/>
    </source>
</evidence>
<dbReference type="PRINTS" id="PR00111">
    <property type="entry name" value="ABHYDROLASE"/>
</dbReference>
<feature type="domain" description="AB hydrolase-1" evidence="2">
    <location>
        <begin position="21"/>
        <end position="248"/>
    </location>
</feature>
<dbReference type="InterPro" id="IPR029058">
    <property type="entry name" value="AB_hydrolase_fold"/>
</dbReference>